<evidence type="ECO:0000256" key="3">
    <source>
        <dbReference type="ARBA" id="ARBA00023170"/>
    </source>
</evidence>
<feature type="region of interest" description="Disordered" evidence="4">
    <location>
        <begin position="1"/>
        <end position="29"/>
    </location>
</feature>
<evidence type="ECO:0000313" key="6">
    <source>
        <dbReference type="Proteomes" id="UP000887566"/>
    </source>
</evidence>
<proteinExistence type="predicted"/>
<dbReference type="InterPro" id="IPR000536">
    <property type="entry name" value="Nucl_hrmn_rcpt_lig-bd"/>
</dbReference>
<dbReference type="SUPFAM" id="SSF48508">
    <property type="entry name" value="Nuclear receptor ligand-binding domain"/>
    <property type="match status" value="1"/>
</dbReference>
<reference evidence="7" key="1">
    <citation type="submission" date="2022-11" db="UniProtKB">
        <authorList>
            <consortium name="WormBaseParasite"/>
        </authorList>
    </citation>
    <scope>IDENTIFICATION</scope>
</reference>
<dbReference type="PROSITE" id="PS51843">
    <property type="entry name" value="NR_LBD"/>
    <property type="match status" value="1"/>
</dbReference>
<keyword evidence="3" id="KW-0675">Receptor</keyword>
<evidence type="ECO:0000256" key="1">
    <source>
        <dbReference type="ARBA" id="ARBA00023015"/>
    </source>
</evidence>
<evidence type="ECO:0000256" key="2">
    <source>
        <dbReference type="ARBA" id="ARBA00023163"/>
    </source>
</evidence>
<dbReference type="Proteomes" id="UP000887566">
    <property type="component" value="Unplaced"/>
</dbReference>
<dbReference type="AlphaFoldDB" id="A0A914UGQ1"/>
<keyword evidence="2" id="KW-0804">Transcription</keyword>
<protein>
    <submittedName>
        <fullName evidence="7">NR LBD domain-containing protein</fullName>
    </submittedName>
</protein>
<evidence type="ECO:0000259" key="5">
    <source>
        <dbReference type="PROSITE" id="PS51843"/>
    </source>
</evidence>
<dbReference type="Gene3D" id="1.10.565.10">
    <property type="entry name" value="Retinoid X Receptor"/>
    <property type="match status" value="1"/>
</dbReference>
<feature type="domain" description="NR LBD" evidence="5">
    <location>
        <begin position="93"/>
        <end position="337"/>
    </location>
</feature>
<accession>A0A914UGQ1</accession>
<keyword evidence="6" id="KW-1185">Reference proteome</keyword>
<dbReference type="SMART" id="SM00430">
    <property type="entry name" value="HOLI"/>
    <property type="match status" value="1"/>
</dbReference>
<keyword evidence="1" id="KW-0805">Transcription regulation</keyword>
<evidence type="ECO:0000313" key="7">
    <source>
        <dbReference type="WBParaSite" id="PSAMB.scaffold1005size37331.g10257.t1"/>
    </source>
</evidence>
<dbReference type="PANTHER" id="PTHR46011">
    <property type="entry name" value="NUCLEAR HORMONE RECEPTOR FAMILY MEMBER NHR-86-RELATED"/>
    <property type="match status" value="1"/>
</dbReference>
<dbReference type="WBParaSite" id="PSAMB.scaffold1005size37331.g10257.t1">
    <property type="protein sequence ID" value="PSAMB.scaffold1005size37331.g10257.t1"/>
    <property type="gene ID" value="PSAMB.scaffold1005size37331.g10257"/>
</dbReference>
<dbReference type="Pfam" id="PF00104">
    <property type="entry name" value="Hormone_recep"/>
    <property type="match status" value="1"/>
</dbReference>
<sequence length="337" mass="39113">MDAAEVQPKRGSLARGNQRRGEESVGIESQSVTSILNHVDVGGGNELADQGTNHCQCRANYAREEVKRSPGYLLDEVTELYHKLLDRRKFMLSDLKPLKSFFSEEQQTSSHTQPQFKLTRESEGRLRKREMALIVDLMQSLRPLSGFSPDDMFTLFKQFSGQFYFVEGCYRTYLNDGFKKNSFTMVTGEIVSLDKPDQFFERISGRMLDPATQKRLCNSLFLHAMRDLVEPMTVMKMTEREMLAFNLILLYSSQNATDLGFDQQNALIKARNEVLDDLHQYYCDNNIEDGEVRLGTLILLMPAVLDWSYKRREHSLRARIFDFYNTDEIWNELHELH</sequence>
<organism evidence="6 7">
    <name type="scientific">Plectus sambesii</name>
    <dbReference type="NCBI Taxonomy" id="2011161"/>
    <lineage>
        <taxon>Eukaryota</taxon>
        <taxon>Metazoa</taxon>
        <taxon>Ecdysozoa</taxon>
        <taxon>Nematoda</taxon>
        <taxon>Chromadorea</taxon>
        <taxon>Plectida</taxon>
        <taxon>Plectina</taxon>
        <taxon>Plectoidea</taxon>
        <taxon>Plectidae</taxon>
        <taxon>Plectus</taxon>
    </lineage>
</organism>
<name>A0A914UGQ1_9BILA</name>
<dbReference type="InterPro" id="IPR035500">
    <property type="entry name" value="NHR-like_dom_sf"/>
</dbReference>
<evidence type="ECO:0000256" key="4">
    <source>
        <dbReference type="SAM" id="MobiDB-lite"/>
    </source>
</evidence>